<evidence type="ECO:0000259" key="1">
    <source>
        <dbReference type="Pfam" id="PF01243"/>
    </source>
</evidence>
<evidence type="ECO:0000313" key="3">
    <source>
        <dbReference type="Proteomes" id="UP000095713"/>
    </source>
</evidence>
<organism evidence="2 3">
    <name type="scientific">Flavivirga aquatica</name>
    <dbReference type="NCBI Taxonomy" id="1849968"/>
    <lineage>
        <taxon>Bacteria</taxon>
        <taxon>Pseudomonadati</taxon>
        <taxon>Bacteroidota</taxon>
        <taxon>Flavobacteriia</taxon>
        <taxon>Flavobacteriales</taxon>
        <taxon>Flavobacteriaceae</taxon>
        <taxon>Flavivirga</taxon>
    </lineage>
</organism>
<protein>
    <submittedName>
        <fullName evidence="2">Pyridoxamine 5'-phosphate oxidase</fullName>
    </submittedName>
</protein>
<dbReference type="InterPro" id="IPR011576">
    <property type="entry name" value="Pyridox_Oxase_N"/>
</dbReference>
<evidence type="ECO:0000313" key="2">
    <source>
        <dbReference type="EMBL" id="OEK08108.1"/>
    </source>
</evidence>
<dbReference type="Pfam" id="PF01243">
    <property type="entry name" value="PNPOx_N"/>
    <property type="match status" value="1"/>
</dbReference>
<dbReference type="Gene3D" id="2.30.110.10">
    <property type="entry name" value="Electron Transport, Fmn-binding Protein, Chain A"/>
    <property type="match status" value="1"/>
</dbReference>
<gene>
    <name evidence="2" type="ORF">A8C32_01215</name>
</gene>
<sequence length="184" mass="21321">MGKQFSEISTELQDFIKKQNIFFVGTAANDGRVNVSPKGYDTLRIINANKLVWLNLTGSGNETAAHLLKNNRMTIMFCAFEGKPIILRLYGHAKIYHDRDTKFHEYINLFEKNIGSRQIIELDIDLVQSSCGYSVPFMDYKEERLQLNSWSEKQGEERIKTYWKEKNSKSIDGFETHTSITKKI</sequence>
<dbReference type="PANTHER" id="PTHR39336">
    <property type="entry name" value="PYRIDOXAMINE PHOSPHATE OXIDASE FAMILY PROTEIN (AFU_ORTHOLOGUE AFUA_6G11440)"/>
    <property type="match status" value="1"/>
</dbReference>
<name>A0A1E5T9T9_9FLAO</name>
<dbReference type="STRING" id="1849968.A8C32_01215"/>
<dbReference type="SUPFAM" id="SSF50475">
    <property type="entry name" value="FMN-binding split barrel"/>
    <property type="match status" value="1"/>
</dbReference>
<dbReference type="Proteomes" id="UP000095713">
    <property type="component" value="Unassembled WGS sequence"/>
</dbReference>
<dbReference type="RefSeq" id="WP_069829619.1">
    <property type="nucleotide sequence ID" value="NZ_MDJD01000034.1"/>
</dbReference>
<keyword evidence="3" id="KW-1185">Reference proteome</keyword>
<dbReference type="PANTHER" id="PTHR39336:SF1">
    <property type="entry name" value="PYRIDOXAMINE PHOSPHATE OXIDASE FAMILY PROTEIN (AFU_ORTHOLOGUE AFUA_6G11440)"/>
    <property type="match status" value="1"/>
</dbReference>
<dbReference type="EMBL" id="MDJD01000034">
    <property type="protein sequence ID" value="OEK08108.1"/>
    <property type="molecule type" value="Genomic_DNA"/>
</dbReference>
<reference evidence="2 3" key="1">
    <citation type="submission" date="2016-05" db="EMBL/GenBank/DDBJ databases">
        <title>Draft Genome Sequence of Algibacter sp. Strain SK-16 Isolated from the Surface Water of Aburatsubo Inlet.</title>
        <authorList>
            <person name="Wong S.-K."/>
            <person name="Yoshizawa S."/>
            <person name="Nakajima Y."/>
            <person name="Ogura Y."/>
            <person name="Tetsuya H."/>
            <person name="Hamasaki K."/>
        </authorList>
    </citation>
    <scope>NUCLEOTIDE SEQUENCE [LARGE SCALE GENOMIC DNA]</scope>
    <source>
        <strain evidence="2 3">SK-16</strain>
    </source>
</reference>
<dbReference type="OrthoDB" id="115989at2"/>
<accession>A0A1E5T9T9</accession>
<proteinExistence type="predicted"/>
<dbReference type="AlphaFoldDB" id="A0A1E5T9T9"/>
<feature type="domain" description="Pyridoxamine 5'-phosphate oxidase N-terminal" evidence="1">
    <location>
        <begin position="10"/>
        <end position="130"/>
    </location>
</feature>
<dbReference type="InterPro" id="IPR012349">
    <property type="entry name" value="Split_barrel_FMN-bd"/>
</dbReference>
<comment type="caution">
    <text evidence="2">The sequence shown here is derived from an EMBL/GenBank/DDBJ whole genome shotgun (WGS) entry which is preliminary data.</text>
</comment>